<dbReference type="InterPro" id="IPR000866">
    <property type="entry name" value="AhpC/TSA"/>
</dbReference>
<evidence type="ECO:0000259" key="7">
    <source>
        <dbReference type="PROSITE" id="PS51352"/>
    </source>
</evidence>
<dbReference type="GO" id="GO:0017004">
    <property type="term" value="P:cytochrome complex assembly"/>
    <property type="evidence" value="ECO:0007669"/>
    <property type="project" value="UniProtKB-KW"/>
</dbReference>
<dbReference type="SUPFAM" id="SSF52833">
    <property type="entry name" value="Thioredoxin-like"/>
    <property type="match status" value="1"/>
</dbReference>
<keyword evidence="9" id="KW-1185">Reference proteome</keyword>
<dbReference type="GO" id="GO:0016209">
    <property type="term" value="F:antioxidant activity"/>
    <property type="evidence" value="ECO:0007669"/>
    <property type="project" value="InterPro"/>
</dbReference>
<dbReference type="RefSeq" id="WP_186077566.1">
    <property type="nucleotide sequence ID" value="NZ_CAJEWB010000010.1"/>
</dbReference>
<evidence type="ECO:0000256" key="3">
    <source>
        <dbReference type="ARBA" id="ARBA00022968"/>
    </source>
</evidence>
<dbReference type="PANTHER" id="PTHR42852">
    <property type="entry name" value="THIOL:DISULFIDE INTERCHANGE PROTEIN DSBE"/>
    <property type="match status" value="1"/>
</dbReference>
<dbReference type="Proteomes" id="UP000588186">
    <property type="component" value="Unassembled WGS sequence"/>
</dbReference>
<evidence type="ECO:0000256" key="6">
    <source>
        <dbReference type="SAM" id="Phobius"/>
    </source>
</evidence>
<sequence>MKKRTRNIIRISTILAIVVLTGITLWFNFTKDNATTKVGDTAVDFKLKSLDGEEFQLHEITKEKGVIINFWGTWCKPCREEMPDLNQASIEHNDDDVTIITVNVSEKPQQIDQFLRGLGEDMNLTMLLDPNRSVTKAYNIGPLPTTIAVNKSNKIVKKQEYQLTKEDIESFIEAVQE</sequence>
<evidence type="ECO:0000256" key="2">
    <source>
        <dbReference type="ARBA" id="ARBA00022748"/>
    </source>
</evidence>
<feature type="domain" description="Thioredoxin" evidence="7">
    <location>
        <begin position="36"/>
        <end position="177"/>
    </location>
</feature>
<dbReference type="EMBL" id="CAJEWB010000010">
    <property type="protein sequence ID" value="CAD2075754.1"/>
    <property type="molecule type" value="Genomic_DNA"/>
</dbReference>
<evidence type="ECO:0000256" key="5">
    <source>
        <dbReference type="ARBA" id="ARBA00023284"/>
    </source>
</evidence>
<keyword evidence="3" id="KW-0735">Signal-anchor</keyword>
<proteinExistence type="predicted"/>
<reference evidence="8 9" key="1">
    <citation type="submission" date="2020-07" db="EMBL/GenBank/DDBJ databases">
        <authorList>
            <person name="Criscuolo A."/>
        </authorList>
    </citation>
    <scope>NUCLEOTIDE SEQUENCE [LARGE SCALE GENOMIC DNA]</scope>
    <source>
        <strain evidence="8">CIP107946</strain>
    </source>
</reference>
<dbReference type="GO" id="GO:0016491">
    <property type="term" value="F:oxidoreductase activity"/>
    <property type="evidence" value="ECO:0007669"/>
    <property type="project" value="InterPro"/>
</dbReference>
<dbReference type="PANTHER" id="PTHR42852:SF6">
    <property type="entry name" value="THIOL:DISULFIDE INTERCHANGE PROTEIN DSBE"/>
    <property type="match status" value="1"/>
</dbReference>
<evidence type="ECO:0000256" key="1">
    <source>
        <dbReference type="ARBA" id="ARBA00004196"/>
    </source>
</evidence>
<accession>A0A6V7RDB3</accession>
<dbReference type="CDD" id="cd02966">
    <property type="entry name" value="TlpA_like_family"/>
    <property type="match status" value="1"/>
</dbReference>
<keyword evidence="6" id="KW-1133">Transmembrane helix</keyword>
<evidence type="ECO:0000313" key="8">
    <source>
        <dbReference type="EMBL" id="CAD2075754.1"/>
    </source>
</evidence>
<comment type="caution">
    <text evidence="8">The sequence shown here is derived from an EMBL/GenBank/DDBJ whole genome shotgun (WGS) entry which is preliminary data.</text>
</comment>
<keyword evidence="4" id="KW-1015">Disulfide bond</keyword>
<evidence type="ECO:0000256" key="4">
    <source>
        <dbReference type="ARBA" id="ARBA00023157"/>
    </source>
</evidence>
<dbReference type="AlphaFoldDB" id="A0A6V7RDB3"/>
<gene>
    <name evidence="8" type="primary">resA_2</name>
    <name evidence="8" type="ORF">JEOPIN946_01092</name>
</gene>
<dbReference type="PROSITE" id="PS51352">
    <property type="entry name" value="THIOREDOXIN_2"/>
    <property type="match status" value="1"/>
</dbReference>
<feature type="transmembrane region" description="Helical" evidence="6">
    <location>
        <begin position="7"/>
        <end position="27"/>
    </location>
</feature>
<keyword evidence="6" id="KW-0812">Transmembrane</keyword>
<keyword evidence="5" id="KW-0676">Redox-active center</keyword>
<dbReference type="InterPro" id="IPR050553">
    <property type="entry name" value="Thioredoxin_ResA/DsbE_sf"/>
</dbReference>
<protein>
    <submittedName>
        <fullName evidence="8">Thiol-disulfide oxidoreductase ResA</fullName>
    </submittedName>
</protein>
<dbReference type="Pfam" id="PF00578">
    <property type="entry name" value="AhpC-TSA"/>
    <property type="match status" value="1"/>
</dbReference>
<keyword evidence="6" id="KW-0472">Membrane</keyword>
<dbReference type="InterPro" id="IPR013766">
    <property type="entry name" value="Thioredoxin_domain"/>
</dbReference>
<comment type="subcellular location">
    <subcellularLocation>
        <location evidence="1">Cell envelope</location>
    </subcellularLocation>
</comment>
<dbReference type="InterPro" id="IPR036249">
    <property type="entry name" value="Thioredoxin-like_sf"/>
</dbReference>
<evidence type="ECO:0000313" key="9">
    <source>
        <dbReference type="Proteomes" id="UP000588186"/>
    </source>
</evidence>
<dbReference type="GO" id="GO:0030313">
    <property type="term" value="C:cell envelope"/>
    <property type="evidence" value="ECO:0007669"/>
    <property type="project" value="UniProtKB-SubCell"/>
</dbReference>
<keyword evidence="2" id="KW-0201">Cytochrome c-type biogenesis</keyword>
<name>A0A6V7RDB3_9BACL</name>
<organism evidence="8 9">
    <name type="scientific">Phocicoccus pinnipedialis</name>
    <dbReference type="NCBI Taxonomy" id="110845"/>
    <lineage>
        <taxon>Bacteria</taxon>
        <taxon>Bacillati</taxon>
        <taxon>Bacillota</taxon>
        <taxon>Bacilli</taxon>
        <taxon>Bacillales</taxon>
        <taxon>Salinicoccaceae</taxon>
        <taxon>Phocicoccus</taxon>
    </lineage>
</organism>
<dbReference type="Gene3D" id="3.40.30.10">
    <property type="entry name" value="Glutaredoxin"/>
    <property type="match status" value="1"/>
</dbReference>